<evidence type="ECO:0000313" key="2">
    <source>
        <dbReference type="EMBL" id="STX41094.1"/>
    </source>
</evidence>
<dbReference type="Proteomes" id="UP000254677">
    <property type="component" value="Unassembled WGS sequence"/>
</dbReference>
<dbReference type="RefSeq" id="WP_245953940.1">
    <property type="nucleotide sequence ID" value="NZ_CAXYJE010000004.1"/>
</dbReference>
<keyword evidence="1" id="KW-0732">Signal</keyword>
<gene>
    <name evidence="2" type="ORF">NCTC13292_00704</name>
</gene>
<proteinExistence type="predicted"/>
<protein>
    <submittedName>
        <fullName evidence="2">Opacity protein and related surface antigens</fullName>
    </submittedName>
</protein>
<organism evidence="2 3">
    <name type="scientific">Legionella donaldsonii</name>
    <dbReference type="NCBI Taxonomy" id="45060"/>
    <lineage>
        <taxon>Bacteria</taxon>
        <taxon>Pseudomonadati</taxon>
        <taxon>Pseudomonadota</taxon>
        <taxon>Gammaproteobacteria</taxon>
        <taxon>Legionellales</taxon>
        <taxon>Legionellaceae</taxon>
        <taxon>Legionella</taxon>
    </lineage>
</organism>
<dbReference type="InterPro" id="IPR011250">
    <property type="entry name" value="OMP/PagP_B-barrel"/>
</dbReference>
<dbReference type="EMBL" id="UGOA01000001">
    <property type="protein sequence ID" value="STX41094.1"/>
    <property type="molecule type" value="Genomic_DNA"/>
</dbReference>
<keyword evidence="3" id="KW-1185">Reference proteome</keyword>
<feature type="signal peptide" evidence="1">
    <location>
        <begin position="1"/>
        <end position="20"/>
    </location>
</feature>
<reference evidence="2 3" key="1">
    <citation type="submission" date="2018-06" db="EMBL/GenBank/DDBJ databases">
        <authorList>
            <consortium name="Pathogen Informatics"/>
            <person name="Doyle S."/>
        </authorList>
    </citation>
    <scope>NUCLEOTIDE SEQUENCE [LARGE SCALE GENOMIC DNA]</scope>
    <source>
        <strain evidence="2 3">NCTC13292</strain>
    </source>
</reference>
<sequence length="283" mass="30917">MKYTGWCLSILSLFLSVTFASTNKITAVIPDNQTGFFAGLGGSYNFFRVNSEMSGSLNATSGFVPIGLFSGATGSYSRTKEVFAPEGQLGYFQPINGGQWLWGIELLYQYSRAKITSYNQFQEPGTSINFINPSVNVSDEISIRSIQTRVNDKLMLPLFIGRSLTNSFIYLGAGPAVFRTKHTVDVSADTVSGLYAGNLDGFSNTKWVWGGAVQAGIAFYVNSTWFLKFNYSYAITDHYKANNLLSFSPEINGGLNGGTVSFSTSHRLIAQEVAVSINKLFSL</sequence>
<dbReference type="AlphaFoldDB" id="A0A378J026"/>
<name>A0A378J026_9GAMM</name>
<accession>A0A378J026</accession>
<dbReference type="Gene3D" id="2.40.160.20">
    <property type="match status" value="1"/>
</dbReference>
<dbReference type="SUPFAM" id="SSF56925">
    <property type="entry name" value="OMPA-like"/>
    <property type="match status" value="1"/>
</dbReference>
<evidence type="ECO:0000256" key="1">
    <source>
        <dbReference type="SAM" id="SignalP"/>
    </source>
</evidence>
<evidence type="ECO:0000313" key="3">
    <source>
        <dbReference type="Proteomes" id="UP000254677"/>
    </source>
</evidence>
<feature type="chain" id="PRO_5016631773" evidence="1">
    <location>
        <begin position="21"/>
        <end position="283"/>
    </location>
</feature>